<dbReference type="AlphaFoldDB" id="A0A6A4UZH6"/>
<gene>
    <name evidence="2" type="ORF">FJT64_013692</name>
</gene>
<protein>
    <recommendedName>
        <fullName evidence="4">Protein quiver</fullName>
    </recommendedName>
</protein>
<evidence type="ECO:0000313" key="2">
    <source>
        <dbReference type="EMBL" id="KAF0287926.1"/>
    </source>
</evidence>
<dbReference type="Proteomes" id="UP000440578">
    <property type="component" value="Unassembled WGS sequence"/>
</dbReference>
<accession>A0A6A4UZH6</accession>
<sequence length="147" mass="15350">MSCRPLVPLLALAALLALPPACQALQCYSCRTPTKSKPTGVSAKFAMLSVPKDSVSAVPSCVGFDETQDKFKGTCPKGYNTCVKIAVNGTIMELGCDTDTYYGCLKFSSGEEGCACTTDYCNSAGLSSPALLLLLPAALLAALHTRQ</sequence>
<feature type="chain" id="PRO_5025347611" description="Protein quiver" evidence="1">
    <location>
        <begin position="25"/>
        <end position="147"/>
    </location>
</feature>
<feature type="signal peptide" evidence="1">
    <location>
        <begin position="1"/>
        <end position="24"/>
    </location>
</feature>
<dbReference type="InterPro" id="IPR045860">
    <property type="entry name" value="Snake_toxin-like_sf"/>
</dbReference>
<proteinExistence type="predicted"/>
<comment type="caution">
    <text evidence="2">The sequence shown here is derived from an EMBL/GenBank/DDBJ whole genome shotgun (WGS) entry which is preliminary data.</text>
</comment>
<dbReference type="SUPFAM" id="SSF57302">
    <property type="entry name" value="Snake toxin-like"/>
    <property type="match status" value="1"/>
</dbReference>
<evidence type="ECO:0008006" key="4">
    <source>
        <dbReference type="Google" id="ProtNLM"/>
    </source>
</evidence>
<name>A0A6A4UZH6_AMPAM</name>
<reference evidence="2 3" key="1">
    <citation type="submission" date="2019-07" db="EMBL/GenBank/DDBJ databases">
        <title>Draft genome assembly of a fouling barnacle, Amphibalanus amphitrite (Darwin, 1854): The first reference genome for Thecostraca.</title>
        <authorList>
            <person name="Kim W."/>
        </authorList>
    </citation>
    <scope>NUCLEOTIDE SEQUENCE [LARGE SCALE GENOMIC DNA]</scope>
    <source>
        <strain evidence="2">SNU_AA5</strain>
        <tissue evidence="2">Soma without cirri and trophi</tissue>
    </source>
</reference>
<evidence type="ECO:0000313" key="3">
    <source>
        <dbReference type="Proteomes" id="UP000440578"/>
    </source>
</evidence>
<dbReference type="EMBL" id="VIIS01002158">
    <property type="protein sequence ID" value="KAF0287926.1"/>
    <property type="molecule type" value="Genomic_DNA"/>
</dbReference>
<keyword evidence="3" id="KW-1185">Reference proteome</keyword>
<keyword evidence="1" id="KW-0732">Signal</keyword>
<organism evidence="2 3">
    <name type="scientific">Amphibalanus amphitrite</name>
    <name type="common">Striped barnacle</name>
    <name type="synonym">Balanus amphitrite</name>
    <dbReference type="NCBI Taxonomy" id="1232801"/>
    <lineage>
        <taxon>Eukaryota</taxon>
        <taxon>Metazoa</taxon>
        <taxon>Ecdysozoa</taxon>
        <taxon>Arthropoda</taxon>
        <taxon>Crustacea</taxon>
        <taxon>Multicrustacea</taxon>
        <taxon>Cirripedia</taxon>
        <taxon>Thoracica</taxon>
        <taxon>Thoracicalcarea</taxon>
        <taxon>Balanomorpha</taxon>
        <taxon>Balanoidea</taxon>
        <taxon>Balanidae</taxon>
        <taxon>Amphibalaninae</taxon>
        <taxon>Amphibalanus</taxon>
    </lineage>
</organism>
<evidence type="ECO:0000256" key="1">
    <source>
        <dbReference type="SAM" id="SignalP"/>
    </source>
</evidence>